<dbReference type="SUPFAM" id="SSF53795">
    <property type="entry name" value="PEP carboxykinase-like"/>
    <property type="match status" value="1"/>
</dbReference>
<organism evidence="1 2">
    <name type="scientific">Paenibacillus thiaminolyticus</name>
    <name type="common">Bacillus thiaminolyticus</name>
    <dbReference type="NCBI Taxonomy" id="49283"/>
    <lineage>
        <taxon>Bacteria</taxon>
        <taxon>Bacillati</taxon>
        <taxon>Bacillota</taxon>
        <taxon>Bacilli</taxon>
        <taxon>Bacillales</taxon>
        <taxon>Paenibacillaceae</taxon>
        <taxon>Paenibacillus</taxon>
    </lineage>
</organism>
<dbReference type="Proteomes" id="UP001209276">
    <property type="component" value="Unassembled WGS sequence"/>
</dbReference>
<dbReference type="InterPro" id="IPR027417">
    <property type="entry name" value="P-loop_NTPase"/>
</dbReference>
<keyword evidence="2" id="KW-1185">Reference proteome</keyword>
<reference evidence="1 2" key="1">
    <citation type="submission" date="2022-05" db="EMBL/GenBank/DDBJ databases">
        <title>Genome Sequencing of Bee-Associated Microbes.</title>
        <authorList>
            <person name="Dunlap C."/>
        </authorList>
    </citation>
    <scope>NUCLEOTIDE SEQUENCE [LARGE SCALE GENOMIC DNA]</scope>
    <source>
        <strain evidence="1 2">NRRL B-14613</strain>
    </source>
</reference>
<dbReference type="Gene3D" id="3.40.50.300">
    <property type="entry name" value="P-loop containing nucleotide triphosphate hydrolases"/>
    <property type="match status" value="1"/>
</dbReference>
<evidence type="ECO:0000313" key="1">
    <source>
        <dbReference type="EMBL" id="MCY9608231.1"/>
    </source>
</evidence>
<name>A0ABT4FVT4_PANTH</name>
<proteinExistence type="predicted"/>
<protein>
    <submittedName>
        <fullName evidence="1">Aldolase</fullName>
    </submittedName>
</protein>
<comment type="caution">
    <text evidence="1">The sequence shown here is derived from an EMBL/GenBank/DDBJ whole genome shotgun (WGS) entry which is preliminary data.</text>
</comment>
<evidence type="ECO:0000313" key="2">
    <source>
        <dbReference type="Proteomes" id="UP001209276"/>
    </source>
</evidence>
<dbReference type="GeneID" id="76998037"/>
<gene>
    <name evidence="1" type="ORF">M5W83_13865</name>
</gene>
<accession>A0ABT4FVT4</accession>
<dbReference type="RefSeq" id="WP_181823464.1">
    <property type="nucleotide sequence ID" value="NZ_CP041405.1"/>
</dbReference>
<sequence>MNAVTGAVPLYFSTGIRVPLFSNLQTLGEMSMTERAAVRTDHYKAFGFRIESDFVLPELPLAGEREPLDNITVRRTDLQPLWNSSIHFYGNFAILDHGRTVMFRVPGAAIYAVQDASSILVSPFDQAEENWVRLFILGTCMGILLLQRKIMPLHGSAVAIDGKAYAIIGESGAGKSTLALHLMSEGYPLLSDDVIPVVMTRGSPWVVPSYPQQKLWVDTLKHMGMDNANYTPLYERNTKFAVPAGSNFHEKPLPLASIFELVPWDAATHIAPIQGMERFRVLFHHTYRNLLVQPLGLMEWHFKTLSSFIRQVGMYRLHRPMVGFSTLDLTSHILNIIRQGENDQ</sequence>
<dbReference type="EMBL" id="JAMDMM010000024">
    <property type="protein sequence ID" value="MCY9608231.1"/>
    <property type="molecule type" value="Genomic_DNA"/>
</dbReference>